<evidence type="ECO:0000313" key="3">
    <source>
        <dbReference type="Proteomes" id="UP000664654"/>
    </source>
</evidence>
<keyword evidence="1" id="KW-0732">Signal</keyword>
<protein>
    <submittedName>
        <fullName evidence="2">Esterase</fullName>
    </submittedName>
</protein>
<accession>A0A939DLU2</accession>
<dbReference type="EMBL" id="JAFKCV010000002">
    <property type="protein sequence ID" value="MBN7824515.1"/>
    <property type="molecule type" value="Genomic_DNA"/>
</dbReference>
<name>A0A939DLU2_9ALTE</name>
<dbReference type="PANTHER" id="PTHR48098:SF6">
    <property type="entry name" value="FERRI-BACILLIBACTIN ESTERASE BESA"/>
    <property type="match status" value="1"/>
</dbReference>
<dbReference type="SUPFAM" id="SSF53474">
    <property type="entry name" value="alpha/beta-Hydrolases"/>
    <property type="match status" value="1"/>
</dbReference>
<dbReference type="RefSeq" id="WP_206572620.1">
    <property type="nucleotide sequence ID" value="NZ_JAFKCV010000002.1"/>
</dbReference>
<reference evidence="2" key="1">
    <citation type="submission" date="2021-03" db="EMBL/GenBank/DDBJ databases">
        <title>novel species isolated from a fishpond in China.</title>
        <authorList>
            <person name="Lu H."/>
            <person name="Cai Z."/>
        </authorList>
    </citation>
    <scope>NUCLEOTIDE SEQUENCE</scope>
    <source>
        <strain evidence="2">JCM 30855</strain>
    </source>
</reference>
<evidence type="ECO:0000313" key="2">
    <source>
        <dbReference type="EMBL" id="MBN7824515.1"/>
    </source>
</evidence>
<dbReference type="Gene3D" id="3.40.50.1820">
    <property type="entry name" value="alpha/beta hydrolase"/>
    <property type="match status" value="1"/>
</dbReference>
<sequence>MIKRILVLLTFTISFVAQSADLEYGQVFTLSSQALDTEREFYVRLPASYTENPKQRFPVLYLLHGQWDMLPAAATLALLEGEIPEFILVGIQSQGQELRPGEGEDPADTAFSRFVLKELLPHIQATYRAAEYKILSGHSNAGRFVVNHWLSDGKTFSACYAFSPSLDDGAINARVAGISDGNFKDRSPLIMTLASEGEHMLTPFKELRDRLQGDTGIQAGFREFPELSHSMTRHASLAHALTQTFAGWNPSYEVKVGGFAGLKAHYQGLTKRYGFAVSVPLELMQRLSTHYSISEQQADWQQAEEIVAYGIKQENENPGAFWEIADYLNTEGYEQGGKRLADIICRAAPGESRCMQSGMKSLLP</sequence>
<dbReference type="PANTHER" id="PTHR48098">
    <property type="entry name" value="ENTEROCHELIN ESTERASE-RELATED"/>
    <property type="match status" value="1"/>
</dbReference>
<comment type="caution">
    <text evidence="2">The sequence shown here is derived from an EMBL/GenBank/DDBJ whole genome shotgun (WGS) entry which is preliminary data.</text>
</comment>
<dbReference type="InterPro" id="IPR050583">
    <property type="entry name" value="Mycobacterial_A85_antigen"/>
</dbReference>
<organism evidence="2 3">
    <name type="scientific">Bowmanella dokdonensis</name>
    <dbReference type="NCBI Taxonomy" id="751969"/>
    <lineage>
        <taxon>Bacteria</taxon>
        <taxon>Pseudomonadati</taxon>
        <taxon>Pseudomonadota</taxon>
        <taxon>Gammaproteobacteria</taxon>
        <taxon>Alteromonadales</taxon>
        <taxon>Alteromonadaceae</taxon>
        <taxon>Bowmanella</taxon>
    </lineage>
</organism>
<gene>
    <name evidence="2" type="ORF">J0A66_04670</name>
</gene>
<proteinExistence type="predicted"/>
<dbReference type="AlphaFoldDB" id="A0A939DLU2"/>
<dbReference type="Proteomes" id="UP000664654">
    <property type="component" value="Unassembled WGS sequence"/>
</dbReference>
<dbReference type="InterPro" id="IPR000801">
    <property type="entry name" value="Esterase-like"/>
</dbReference>
<feature type="signal peptide" evidence="1">
    <location>
        <begin position="1"/>
        <end position="19"/>
    </location>
</feature>
<dbReference type="Pfam" id="PF00756">
    <property type="entry name" value="Esterase"/>
    <property type="match status" value="1"/>
</dbReference>
<evidence type="ECO:0000256" key="1">
    <source>
        <dbReference type="SAM" id="SignalP"/>
    </source>
</evidence>
<feature type="chain" id="PRO_5037877100" evidence="1">
    <location>
        <begin position="20"/>
        <end position="364"/>
    </location>
</feature>
<keyword evidence="3" id="KW-1185">Reference proteome</keyword>
<dbReference type="InterPro" id="IPR029058">
    <property type="entry name" value="AB_hydrolase_fold"/>
</dbReference>